<accession>A0A0G0ZCY8</accession>
<evidence type="ECO:0000256" key="1">
    <source>
        <dbReference type="SAM" id="MobiDB-lite"/>
    </source>
</evidence>
<name>A0A0G0ZCY8_9BACT</name>
<gene>
    <name evidence="2" type="ORF">UU67_C0093G0006</name>
</gene>
<feature type="region of interest" description="Disordered" evidence="1">
    <location>
        <begin position="1"/>
        <end position="20"/>
    </location>
</feature>
<reference evidence="2 3" key="1">
    <citation type="journal article" date="2015" name="Nature">
        <title>rRNA introns, odd ribosomes, and small enigmatic genomes across a large radiation of phyla.</title>
        <authorList>
            <person name="Brown C.T."/>
            <person name="Hug L.A."/>
            <person name="Thomas B.C."/>
            <person name="Sharon I."/>
            <person name="Castelle C.J."/>
            <person name="Singh A."/>
            <person name="Wilkins M.J."/>
            <person name="Williams K.H."/>
            <person name="Banfield J.F."/>
        </authorList>
    </citation>
    <scope>NUCLEOTIDE SEQUENCE [LARGE SCALE GENOMIC DNA]</scope>
</reference>
<dbReference type="AlphaFoldDB" id="A0A0G0ZCY8"/>
<sequence>MDQRTPELETPRNGLPIISQETRDRLLEEMGIGGGNISQPDSSAHPTDQLIREAIDLQTGKTAQAMAKKTNRAEDYTLSSLDDIVDSRPELLSVLKDAVQNGLGTKESYFMQRYAWGIGLVIKSFHVQSDFRLIPDLNKLTDEDLLKIGDVVSTAINSVGGLSTSSSSDPFTRALNRPRIPAHQQFLREIVDGPPQINSMFDADYKVGAGAMYRAMEVIWTRLYPGQTPPSEPPSVPPTFDQTGPQFPPG</sequence>
<proteinExistence type="predicted"/>
<evidence type="ECO:0000313" key="2">
    <source>
        <dbReference type="EMBL" id="KKS10893.1"/>
    </source>
</evidence>
<feature type="compositionally biased region" description="Basic and acidic residues" evidence="1">
    <location>
        <begin position="1"/>
        <end position="10"/>
    </location>
</feature>
<dbReference type="EMBL" id="LCBN01000093">
    <property type="protein sequence ID" value="KKS10893.1"/>
    <property type="molecule type" value="Genomic_DNA"/>
</dbReference>
<protein>
    <submittedName>
        <fullName evidence="2">Uncharacterized protein</fullName>
    </submittedName>
</protein>
<feature type="compositionally biased region" description="Pro residues" evidence="1">
    <location>
        <begin position="227"/>
        <end position="237"/>
    </location>
</feature>
<evidence type="ECO:0000313" key="3">
    <source>
        <dbReference type="Proteomes" id="UP000034753"/>
    </source>
</evidence>
<organism evidence="2 3">
    <name type="scientific">Candidatus Daviesbacteria bacterium GW2011_GWB1_41_5</name>
    <dbReference type="NCBI Taxonomy" id="1618429"/>
    <lineage>
        <taxon>Bacteria</taxon>
        <taxon>Candidatus Daviesiibacteriota</taxon>
    </lineage>
</organism>
<dbReference type="Proteomes" id="UP000034753">
    <property type="component" value="Unassembled WGS sequence"/>
</dbReference>
<feature type="region of interest" description="Disordered" evidence="1">
    <location>
        <begin position="226"/>
        <end position="250"/>
    </location>
</feature>
<comment type="caution">
    <text evidence="2">The sequence shown here is derived from an EMBL/GenBank/DDBJ whole genome shotgun (WGS) entry which is preliminary data.</text>
</comment>
<feature type="compositionally biased region" description="Polar residues" evidence="1">
    <location>
        <begin position="240"/>
        <end position="250"/>
    </location>
</feature>